<dbReference type="EMBL" id="BBPA01000047">
    <property type="protein sequence ID" value="GAL93796.1"/>
    <property type="molecule type" value="Genomic_DNA"/>
</dbReference>
<name>A0A0A1VWY7_MICAE</name>
<comment type="caution">
    <text evidence="1">The sequence shown here is derived from an EMBL/GenBank/DDBJ whole genome shotgun (WGS) entry which is preliminary data.</text>
</comment>
<dbReference type="Proteomes" id="UP000030321">
    <property type="component" value="Unassembled WGS sequence"/>
</dbReference>
<gene>
    <name evidence="1" type="ORF">N44_03548</name>
</gene>
<dbReference type="AlphaFoldDB" id="A0A0A1VWY7"/>
<evidence type="ECO:0000313" key="1">
    <source>
        <dbReference type="EMBL" id="GAL93796.1"/>
    </source>
</evidence>
<proteinExistence type="predicted"/>
<evidence type="ECO:0000313" key="2">
    <source>
        <dbReference type="Proteomes" id="UP000030321"/>
    </source>
</evidence>
<reference evidence="2" key="1">
    <citation type="journal article" date="2015" name="Genome">
        <title>Whole Genome Sequence of the Non-Microcystin-Producing Microcystis aeruginosa Strain NIES-44.</title>
        <authorList>
            <person name="Okano K."/>
            <person name="Miyata N."/>
            <person name="Ozaki Y."/>
        </authorList>
    </citation>
    <scope>NUCLEOTIDE SEQUENCE [LARGE SCALE GENOMIC DNA]</scope>
    <source>
        <strain evidence="2">NIES-44</strain>
    </source>
</reference>
<sequence>MIDGFWGKIEQIKETFRKSLKETIENTVRFPSILSLNDLLYLFNI</sequence>
<protein>
    <submittedName>
        <fullName evidence="1">Uncharacterized protein</fullName>
    </submittedName>
</protein>
<organism evidence="1 2">
    <name type="scientific">Microcystis aeruginosa NIES-44</name>
    <dbReference type="NCBI Taxonomy" id="449439"/>
    <lineage>
        <taxon>Bacteria</taxon>
        <taxon>Bacillati</taxon>
        <taxon>Cyanobacteriota</taxon>
        <taxon>Cyanophyceae</taxon>
        <taxon>Oscillatoriophycideae</taxon>
        <taxon>Chroococcales</taxon>
        <taxon>Microcystaceae</taxon>
        <taxon>Microcystis</taxon>
    </lineage>
</organism>
<accession>A0A0A1VWY7</accession>